<protein>
    <recommendedName>
        <fullName evidence="6">DUF4806 domain-containing protein</fullName>
    </recommendedName>
</protein>
<name>A0A026VYD1_OOCBI</name>
<evidence type="ECO:0000313" key="3">
    <source>
        <dbReference type="EMBL" id="RLU23950.1"/>
    </source>
</evidence>
<dbReference type="PANTHER" id="PTHR34153:SF2">
    <property type="entry name" value="SI:CH211-262H13.3-RELATED"/>
    <property type="match status" value="1"/>
</dbReference>
<gene>
    <name evidence="3" type="ORF">DMN91_004158</name>
    <name evidence="2" type="ORF">X777_13793</name>
</gene>
<dbReference type="EMBL" id="KK107616">
    <property type="protein sequence ID" value="EZA48471.1"/>
    <property type="molecule type" value="Genomic_DNA"/>
</dbReference>
<dbReference type="Proteomes" id="UP000279307">
    <property type="component" value="Chromosome 4"/>
</dbReference>
<accession>A0A026VYD1</accession>
<feature type="compositionally biased region" description="Polar residues" evidence="1">
    <location>
        <begin position="1"/>
        <end position="10"/>
    </location>
</feature>
<feature type="region of interest" description="Disordered" evidence="1">
    <location>
        <begin position="329"/>
        <end position="351"/>
    </location>
</feature>
<reference evidence="2 4" key="1">
    <citation type="journal article" date="2014" name="Curr. Biol.">
        <title>The genome of the clonal raider ant Cerapachys biroi.</title>
        <authorList>
            <person name="Oxley P.R."/>
            <person name="Ji L."/>
            <person name="Fetter-Pruneda I."/>
            <person name="McKenzie S.K."/>
            <person name="Li C."/>
            <person name="Hu H."/>
            <person name="Zhang G."/>
            <person name="Kronauer D.J."/>
        </authorList>
    </citation>
    <scope>NUCLEOTIDE SEQUENCE [LARGE SCALE GENOMIC DNA]</scope>
</reference>
<proteinExistence type="predicted"/>
<sequence>MESLKQNQLMENEKKSKKTFTVSSSGRIIKPPKHILPTSSDEALIRRKKSSKNMISMKKELERLRSIYGKADKVTKVVSRNPISSVEKENVASNASPHDILPIRYCSDTIESSSKKPTYSVEPTKQPSVHHILESVPLSNIVLPAEESSITMKHMKSVSFNEDSLHYCKQILDKLKIIESQNKEILLDNGKIMKELLRMNMGEEALNKSLLKPLDGFPLHTMDQFTEMGTDSKKEERKKLFYHLCNLGGSKLREFLSGSLKQAMTDELVNHFTWSGDKKSEKFGDTTIANILYLAAKKCPFFDGPNTISQFKIEMQEVLRSTKQRFRNSLTKMSKSDRDTDGDDVELMEEM</sequence>
<dbReference type="EMBL" id="QOIP01000004">
    <property type="protein sequence ID" value="RLU23950.1"/>
    <property type="molecule type" value="Genomic_DNA"/>
</dbReference>
<dbReference type="Proteomes" id="UP000053097">
    <property type="component" value="Unassembled WGS sequence"/>
</dbReference>
<evidence type="ECO:0000313" key="2">
    <source>
        <dbReference type="EMBL" id="EZA48471.1"/>
    </source>
</evidence>
<evidence type="ECO:0000313" key="4">
    <source>
        <dbReference type="Proteomes" id="UP000053097"/>
    </source>
</evidence>
<dbReference type="PANTHER" id="PTHR34153">
    <property type="entry name" value="SI:CH211-262H13.3-RELATED-RELATED"/>
    <property type="match status" value="1"/>
</dbReference>
<evidence type="ECO:0008006" key="6">
    <source>
        <dbReference type="Google" id="ProtNLM"/>
    </source>
</evidence>
<organism evidence="2 4">
    <name type="scientific">Ooceraea biroi</name>
    <name type="common">Clonal raider ant</name>
    <name type="synonym">Cerapachys biroi</name>
    <dbReference type="NCBI Taxonomy" id="2015173"/>
    <lineage>
        <taxon>Eukaryota</taxon>
        <taxon>Metazoa</taxon>
        <taxon>Ecdysozoa</taxon>
        <taxon>Arthropoda</taxon>
        <taxon>Hexapoda</taxon>
        <taxon>Insecta</taxon>
        <taxon>Pterygota</taxon>
        <taxon>Neoptera</taxon>
        <taxon>Endopterygota</taxon>
        <taxon>Hymenoptera</taxon>
        <taxon>Apocrita</taxon>
        <taxon>Aculeata</taxon>
        <taxon>Formicoidea</taxon>
        <taxon>Formicidae</taxon>
        <taxon>Dorylinae</taxon>
        <taxon>Ooceraea</taxon>
    </lineage>
</organism>
<reference evidence="3" key="3">
    <citation type="submission" date="2018-07" db="EMBL/GenBank/DDBJ databases">
        <authorList>
            <person name="Mckenzie S.K."/>
            <person name="Kronauer D.J.C."/>
        </authorList>
    </citation>
    <scope>NUCLEOTIDE SEQUENCE</scope>
    <source>
        <strain evidence="3">Clonal line C1</strain>
    </source>
</reference>
<dbReference type="AlphaFoldDB" id="A0A026VYD1"/>
<feature type="compositionally biased region" description="Acidic residues" evidence="1">
    <location>
        <begin position="340"/>
        <end position="351"/>
    </location>
</feature>
<dbReference type="OrthoDB" id="7555423at2759"/>
<keyword evidence="4" id="KW-1185">Reference proteome</keyword>
<reference evidence="3 5" key="2">
    <citation type="journal article" date="2018" name="Genome Res.">
        <title>The genomic architecture and molecular evolution of ant odorant receptors.</title>
        <authorList>
            <person name="McKenzie S.K."/>
            <person name="Kronauer D.J.C."/>
        </authorList>
    </citation>
    <scope>NUCLEOTIDE SEQUENCE [LARGE SCALE GENOMIC DNA]</scope>
    <source>
        <strain evidence="3">Clonal line C1</strain>
    </source>
</reference>
<evidence type="ECO:0000256" key="1">
    <source>
        <dbReference type="SAM" id="MobiDB-lite"/>
    </source>
</evidence>
<feature type="region of interest" description="Disordered" evidence="1">
    <location>
        <begin position="1"/>
        <end position="35"/>
    </location>
</feature>
<evidence type="ECO:0000313" key="5">
    <source>
        <dbReference type="Proteomes" id="UP000279307"/>
    </source>
</evidence>